<accession>A0A0A8YN98</accession>
<sequence length="38" mass="4304">MLMIIYSKLLIVHLNFVSVHTMHDLMIAAGVSHTLIQL</sequence>
<proteinExistence type="predicted"/>
<dbReference type="AlphaFoldDB" id="A0A0A8YN98"/>
<evidence type="ECO:0000313" key="1">
    <source>
        <dbReference type="EMBL" id="JAD27143.1"/>
    </source>
</evidence>
<name>A0A0A8YN98_ARUDO</name>
<dbReference type="EMBL" id="GBRH01270752">
    <property type="protein sequence ID" value="JAD27143.1"/>
    <property type="molecule type" value="Transcribed_RNA"/>
</dbReference>
<reference evidence="1" key="2">
    <citation type="journal article" date="2015" name="Data Brief">
        <title>Shoot transcriptome of the giant reed, Arundo donax.</title>
        <authorList>
            <person name="Barrero R.A."/>
            <person name="Guerrero F.D."/>
            <person name="Moolhuijzen P."/>
            <person name="Goolsby J.A."/>
            <person name="Tidwell J."/>
            <person name="Bellgard S.E."/>
            <person name="Bellgard M.I."/>
        </authorList>
    </citation>
    <scope>NUCLEOTIDE SEQUENCE</scope>
    <source>
        <tissue evidence="1">Shoot tissue taken approximately 20 cm above the soil surface</tissue>
    </source>
</reference>
<organism evidence="1">
    <name type="scientific">Arundo donax</name>
    <name type="common">Giant reed</name>
    <name type="synonym">Donax arundinaceus</name>
    <dbReference type="NCBI Taxonomy" id="35708"/>
    <lineage>
        <taxon>Eukaryota</taxon>
        <taxon>Viridiplantae</taxon>
        <taxon>Streptophyta</taxon>
        <taxon>Embryophyta</taxon>
        <taxon>Tracheophyta</taxon>
        <taxon>Spermatophyta</taxon>
        <taxon>Magnoliopsida</taxon>
        <taxon>Liliopsida</taxon>
        <taxon>Poales</taxon>
        <taxon>Poaceae</taxon>
        <taxon>PACMAD clade</taxon>
        <taxon>Arundinoideae</taxon>
        <taxon>Arundineae</taxon>
        <taxon>Arundo</taxon>
    </lineage>
</organism>
<reference evidence="1" key="1">
    <citation type="submission" date="2014-09" db="EMBL/GenBank/DDBJ databases">
        <authorList>
            <person name="Magalhaes I.L.F."/>
            <person name="Oliveira U."/>
            <person name="Santos F.R."/>
            <person name="Vidigal T.H.D.A."/>
            <person name="Brescovit A.D."/>
            <person name="Santos A.J."/>
        </authorList>
    </citation>
    <scope>NUCLEOTIDE SEQUENCE</scope>
    <source>
        <tissue evidence="1">Shoot tissue taken approximately 20 cm above the soil surface</tissue>
    </source>
</reference>
<protein>
    <submittedName>
        <fullName evidence="1">Uncharacterized protein</fullName>
    </submittedName>
</protein>